<feature type="compositionally biased region" description="Low complexity" evidence="1">
    <location>
        <begin position="110"/>
        <end position="123"/>
    </location>
</feature>
<feature type="region of interest" description="Disordered" evidence="1">
    <location>
        <begin position="69"/>
        <end position="179"/>
    </location>
</feature>
<dbReference type="OrthoDB" id="4498420at2759"/>
<dbReference type="KEGG" id="tve:TRV_06042"/>
<dbReference type="EMBL" id="ACYE01000341">
    <property type="protein sequence ID" value="EFE39316.1"/>
    <property type="molecule type" value="Genomic_DNA"/>
</dbReference>
<dbReference type="AlphaFoldDB" id="D4DFU0"/>
<dbReference type="RefSeq" id="XP_003019940.1">
    <property type="nucleotide sequence ID" value="XM_003019894.1"/>
</dbReference>
<organism evidence="2 3">
    <name type="scientific">Trichophyton verrucosum (strain HKI 0517)</name>
    <dbReference type="NCBI Taxonomy" id="663202"/>
    <lineage>
        <taxon>Eukaryota</taxon>
        <taxon>Fungi</taxon>
        <taxon>Dikarya</taxon>
        <taxon>Ascomycota</taxon>
        <taxon>Pezizomycotina</taxon>
        <taxon>Eurotiomycetes</taxon>
        <taxon>Eurotiomycetidae</taxon>
        <taxon>Onygenales</taxon>
        <taxon>Arthrodermataceae</taxon>
        <taxon>Trichophyton</taxon>
    </lineage>
</organism>
<evidence type="ECO:0000256" key="1">
    <source>
        <dbReference type="SAM" id="MobiDB-lite"/>
    </source>
</evidence>
<evidence type="ECO:0000313" key="3">
    <source>
        <dbReference type="Proteomes" id="UP000008383"/>
    </source>
</evidence>
<sequence length="348" mass="37833">MAITLEFNRIEGHPYSWHSVRRKVEFVTQQRIKFLNGMGGKRGDDQADAAWSAAVDAWVPVWRRFQQQETERISAKQGKRGRKRKSMAVDPANLDTQNHQPPTPQPPPATQQQSQQHTPQQQQAEIQLPMGFGTMFNGTPTNNGAEHPHAHPVNAGTPDLLAPTASNPSSSSPQADPNNVSAATLKAISRLNNTPKAAISRNPNLSPSTAMLMSAAENSSTRRPFNSPSVPVSVSITDTHQQHHPHQSGPGARGSNPANPGVPVTGVSGASTANGNLTDVYMADVSAAASAVAQSISVSTIDQIRTELRAEFREQLEKERSQLEEKITSVQRTQEMILSLLNDQRFMK</sequence>
<keyword evidence="3" id="KW-1185">Reference proteome</keyword>
<gene>
    <name evidence="2" type="ORF">TRV_06042</name>
</gene>
<feature type="region of interest" description="Disordered" evidence="1">
    <location>
        <begin position="238"/>
        <end position="270"/>
    </location>
</feature>
<comment type="caution">
    <text evidence="2">The sequence shown here is derived from an EMBL/GenBank/DDBJ whole genome shotgun (WGS) entry which is preliminary data.</text>
</comment>
<feature type="compositionally biased region" description="Low complexity" evidence="1">
    <location>
        <begin position="162"/>
        <end position="179"/>
    </location>
</feature>
<reference evidence="3" key="1">
    <citation type="journal article" date="2011" name="Genome Biol.">
        <title>Comparative and functional genomics provide insights into the pathogenicity of dermatophytic fungi.</title>
        <authorList>
            <person name="Burmester A."/>
            <person name="Shelest E."/>
            <person name="Gloeckner G."/>
            <person name="Heddergott C."/>
            <person name="Schindler S."/>
            <person name="Staib P."/>
            <person name="Heidel A."/>
            <person name="Felder M."/>
            <person name="Petzold A."/>
            <person name="Szafranski K."/>
            <person name="Feuermann M."/>
            <person name="Pedruzzi I."/>
            <person name="Priebe S."/>
            <person name="Groth M."/>
            <person name="Winkler R."/>
            <person name="Li W."/>
            <person name="Kniemeyer O."/>
            <person name="Schroeckh V."/>
            <person name="Hertweck C."/>
            <person name="Hube B."/>
            <person name="White T.C."/>
            <person name="Platzer M."/>
            <person name="Guthke R."/>
            <person name="Heitman J."/>
            <person name="Woestemeyer J."/>
            <person name="Zipfel P.F."/>
            <person name="Monod M."/>
            <person name="Brakhage A.A."/>
        </authorList>
    </citation>
    <scope>NUCLEOTIDE SEQUENCE [LARGE SCALE GENOMIC DNA]</scope>
    <source>
        <strain evidence="3">HKI 0517</strain>
    </source>
</reference>
<feature type="compositionally biased region" description="Basic residues" evidence="1">
    <location>
        <begin position="77"/>
        <end position="86"/>
    </location>
</feature>
<proteinExistence type="predicted"/>
<name>D4DFU0_TRIVH</name>
<feature type="region of interest" description="Disordered" evidence="1">
    <location>
        <begin position="214"/>
        <end position="233"/>
    </location>
</feature>
<evidence type="ECO:0000313" key="2">
    <source>
        <dbReference type="EMBL" id="EFE39316.1"/>
    </source>
</evidence>
<dbReference type="GeneID" id="9584691"/>
<dbReference type="Proteomes" id="UP000008383">
    <property type="component" value="Unassembled WGS sequence"/>
</dbReference>
<accession>D4DFU0</accession>
<dbReference type="HOGENOM" id="CLU_797377_0_0_1"/>
<protein>
    <submittedName>
        <fullName evidence="2">Uncharacterized protein</fullName>
    </submittedName>
</protein>
<feature type="compositionally biased region" description="Polar residues" evidence="1">
    <location>
        <begin position="214"/>
        <end position="226"/>
    </location>
</feature>